<dbReference type="AlphaFoldDB" id="A0A6M1SV73"/>
<reference evidence="1 2" key="1">
    <citation type="submission" date="2020-02" db="EMBL/GenBank/DDBJ databases">
        <authorList>
            <person name="Khan S.A."/>
            <person name="Jeon C.O."/>
            <person name="Chun B.H."/>
        </authorList>
    </citation>
    <scope>NUCLEOTIDE SEQUENCE [LARGE SCALE GENOMIC DNA]</scope>
    <source>
        <strain evidence="1 2">H239</strain>
    </source>
</reference>
<comment type="caution">
    <text evidence="1">The sequence shown here is derived from an EMBL/GenBank/DDBJ whole genome shotgun (WGS) entry which is preliminary data.</text>
</comment>
<evidence type="ECO:0000313" key="2">
    <source>
        <dbReference type="Proteomes" id="UP000474802"/>
    </source>
</evidence>
<evidence type="ECO:0008006" key="3">
    <source>
        <dbReference type="Google" id="ProtNLM"/>
    </source>
</evidence>
<dbReference type="Gene3D" id="2.60.120.260">
    <property type="entry name" value="Galactose-binding domain-like"/>
    <property type="match status" value="1"/>
</dbReference>
<gene>
    <name evidence="1" type="ORF">G5575_18095</name>
</gene>
<dbReference type="RefSeq" id="WP_164535541.1">
    <property type="nucleotide sequence ID" value="NZ_JAALFG010000005.1"/>
</dbReference>
<dbReference type="EMBL" id="JAALFG010000005">
    <property type="protein sequence ID" value="NGP19292.1"/>
    <property type="molecule type" value="Genomic_DNA"/>
</dbReference>
<organism evidence="1 2">
    <name type="scientific">Devosia aurantiaca</name>
    <dbReference type="NCBI Taxonomy" id="2714858"/>
    <lineage>
        <taxon>Bacteria</taxon>
        <taxon>Pseudomonadati</taxon>
        <taxon>Pseudomonadota</taxon>
        <taxon>Alphaproteobacteria</taxon>
        <taxon>Hyphomicrobiales</taxon>
        <taxon>Devosiaceae</taxon>
        <taxon>Devosia</taxon>
    </lineage>
</organism>
<keyword evidence="2" id="KW-1185">Reference proteome</keyword>
<reference evidence="1 2" key="2">
    <citation type="submission" date="2020-03" db="EMBL/GenBank/DDBJ databases">
        <title>Devosia chinhatensis sp. nov., isolated from a hexachlorocyclohexane (HCH) dump site in India.</title>
        <authorList>
            <person name="Kumar M."/>
            <person name="Lal R."/>
        </authorList>
    </citation>
    <scope>NUCLEOTIDE SEQUENCE [LARGE SCALE GENOMIC DNA]</scope>
    <source>
        <strain evidence="1 2">H239</strain>
    </source>
</reference>
<dbReference type="Proteomes" id="UP000474802">
    <property type="component" value="Unassembled WGS sequence"/>
</dbReference>
<proteinExistence type="predicted"/>
<accession>A0A6M1SV73</accession>
<protein>
    <recommendedName>
        <fullName evidence="3">F5/8 type C domain-containing protein</fullName>
    </recommendedName>
</protein>
<evidence type="ECO:0000313" key="1">
    <source>
        <dbReference type="EMBL" id="NGP19292.1"/>
    </source>
</evidence>
<dbReference type="SUPFAM" id="SSF49785">
    <property type="entry name" value="Galactose-binding domain-like"/>
    <property type="match status" value="1"/>
</dbReference>
<dbReference type="InterPro" id="IPR008979">
    <property type="entry name" value="Galactose-bd-like_sf"/>
</dbReference>
<name>A0A6M1SV73_9HYPH</name>
<sequence>MPLYLSRNLVLTFDPWDEDENGNFPVIGWHNLITINNVSASYENEAYPATNLANPSTAARWQSTQSTVQYITIDVQDGDGVDYVGLARHNFGSTGATVEVQALPIGTTSAWQTVSEERLLPNDQPTILRFERQPVGGVRLRIVPNGVPPRLAVMHVGRLLQMPRGLQEGHVPAHLASSDDIVTGLAESGDYLGRLVTRQALSSGVSFKFISKHWFDANMLDFVRVARGAPFFFAWMPDLYPDEASYAWTTSDIRPETLMLARGVFVNLDFSFDALAI</sequence>